<evidence type="ECO:0000313" key="7">
    <source>
        <dbReference type="Proteomes" id="UP001642409"/>
    </source>
</evidence>
<dbReference type="EMBL" id="CAXDID020000421">
    <property type="protein sequence ID" value="CAL6089708.1"/>
    <property type="molecule type" value="Genomic_DNA"/>
</dbReference>
<gene>
    <name evidence="3" type="ORF">HINF_LOCUS1953</name>
    <name evidence="4" type="ORF">HINF_LOCUS22309</name>
    <name evidence="5" type="ORF">HINF_LOCUS64433</name>
    <name evidence="6" type="ORF">HINF_LOCUS64961</name>
</gene>
<keyword evidence="1" id="KW-0175">Coiled coil</keyword>
<feature type="compositionally biased region" description="Low complexity" evidence="2">
    <location>
        <begin position="31"/>
        <end position="41"/>
    </location>
</feature>
<name>A0AA86TIS2_9EUKA</name>
<dbReference type="EMBL" id="CAXDID020000413">
    <property type="protein sequence ID" value="CAL6088948.1"/>
    <property type="molecule type" value="Genomic_DNA"/>
</dbReference>
<evidence type="ECO:0000256" key="2">
    <source>
        <dbReference type="SAM" id="MobiDB-lite"/>
    </source>
</evidence>
<organism evidence="3">
    <name type="scientific">Hexamita inflata</name>
    <dbReference type="NCBI Taxonomy" id="28002"/>
    <lineage>
        <taxon>Eukaryota</taxon>
        <taxon>Metamonada</taxon>
        <taxon>Diplomonadida</taxon>
        <taxon>Hexamitidae</taxon>
        <taxon>Hexamitinae</taxon>
        <taxon>Hexamita</taxon>
    </lineage>
</organism>
<evidence type="ECO:0000256" key="1">
    <source>
        <dbReference type="SAM" id="Coils"/>
    </source>
</evidence>
<evidence type="ECO:0000313" key="4">
    <source>
        <dbReference type="EMBL" id="CAI9934664.1"/>
    </source>
</evidence>
<feature type="compositionally biased region" description="Basic and acidic residues" evidence="2">
    <location>
        <begin position="42"/>
        <end position="52"/>
    </location>
</feature>
<comment type="caution">
    <text evidence="3">The sequence shown here is derived from an EMBL/GenBank/DDBJ whole genome shotgun (WGS) entry which is preliminary data.</text>
</comment>
<evidence type="ECO:0000313" key="3">
    <source>
        <dbReference type="EMBL" id="CAI9914308.1"/>
    </source>
</evidence>
<dbReference type="AlphaFoldDB" id="A0AA86TIS2"/>
<feature type="coiled-coil region" evidence="1">
    <location>
        <begin position="185"/>
        <end position="215"/>
    </location>
</feature>
<dbReference type="Proteomes" id="UP001642409">
    <property type="component" value="Unassembled WGS sequence"/>
</dbReference>
<feature type="compositionally biased region" description="Polar residues" evidence="2">
    <location>
        <begin position="58"/>
        <end position="67"/>
    </location>
</feature>
<protein>
    <submittedName>
        <fullName evidence="5">Hypothetical_protein</fullName>
    </submittedName>
</protein>
<evidence type="ECO:0000313" key="5">
    <source>
        <dbReference type="EMBL" id="CAL6088948.1"/>
    </source>
</evidence>
<feature type="region of interest" description="Disordered" evidence="2">
    <location>
        <begin position="1"/>
        <end position="119"/>
    </location>
</feature>
<dbReference type="EMBL" id="CATOUU010000582">
    <property type="protein sequence ID" value="CAI9934664.1"/>
    <property type="molecule type" value="Genomic_DNA"/>
</dbReference>
<dbReference type="EMBL" id="CATOUU010000047">
    <property type="protein sequence ID" value="CAI9914308.1"/>
    <property type="molecule type" value="Genomic_DNA"/>
</dbReference>
<proteinExistence type="predicted"/>
<evidence type="ECO:0000313" key="6">
    <source>
        <dbReference type="EMBL" id="CAL6089708.1"/>
    </source>
</evidence>
<reference evidence="5 7" key="2">
    <citation type="submission" date="2024-07" db="EMBL/GenBank/DDBJ databases">
        <authorList>
            <person name="Akdeniz Z."/>
        </authorList>
    </citation>
    <scope>NUCLEOTIDE SEQUENCE [LARGE SCALE GENOMIC DNA]</scope>
</reference>
<sequence length="309" mass="36112">MKSQKQIPKVPAQKKLNQQQAALSNQKQALNKPKNNNQIINKIEKHDEEQVKPKQPRSKSAFTQLSPQYKIHVEQKPLKQNQIVFAKKPTVKTPTESSRKVDKKSVQPRAESPNKDTVKENLKLLQQKQAEIRSKFKPEKKLEIKVEQKMQQKFSKPKSPNVYPIFERNESEILKAEILRLTDQITYLSNDNKELKQLNNELVNENIKIKQQLVESNILLQKKLEQKPVEKPVEQNKIDLLEALQKEIRSDSIKKLDRQDSQNAILESELNSELIEEKDKNGNKRKRFAEYKIDEAQEIIDAIFNNQDE</sequence>
<keyword evidence="7" id="KW-1185">Reference proteome</keyword>
<feature type="compositionally biased region" description="Low complexity" evidence="2">
    <location>
        <begin position="13"/>
        <end position="23"/>
    </location>
</feature>
<accession>A0AA86TIS2</accession>
<reference evidence="3" key="1">
    <citation type="submission" date="2023-06" db="EMBL/GenBank/DDBJ databases">
        <authorList>
            <person name="Kurt Z."/>
        </authorList>
    </citation>
    <scope>NUCLEOTIDE SEQUENCE</scope>
</reference>